<reference evidence="3 4" key="1">
    <citation type="submission" date="2019-10" db="EMBL/GenBank/DDBJ databases">
        <authorList>
            <person name="Palmer J.M."/>
        </authorList>
    </citation>
    <scope>NUCLEOTIDE SEQUENCE [LARGE SCALE GENOMIC DNA]</scope>
    <source>
        <strain evidence="3 4">TWF730</strain>
    </source>
</reference>
<dbReference type="InterPro" id="IPR021986">
    <property type="entry name" value="Spherulin4"/>
</dbReference>
<accession>A0AAV9VAD6</accession>
<proteinExistence type="predicted"/>
<gene>
    <name evidence="3" type="ORF">TWF730_008112</name>
</gene>
<dbReference type="PANTHER" id="PTHR35040">
    <property type="match status" value="1"/>
</dbReference>
<dbReference type="PANTHER" id="PTHR35040:SF9">
    <property type="entry name" value="4-LIKE CELL SURFACE PROTEIN, PUTATIVE (AFU_ORTHOLOGUE AFUA_4G14080)-RELATED"/>
    <property type="match status" value="1"/>
</dbReference>
<evidence type="ECO:0000313" key="3">
    <source>
        <dbReference type="EMBL" id="KAK6358793.1"/>
    </source>
</evidence>
<dbReference type="AlphaFoldDB" id="A0AAV9VAD6"/>
<keyword evidence="2" id="KW-0472">Membrane</keyword>
<evidence type="ECO:0000313" key="4">
    <source>
        <dbReference type="Proteomes" id="UP001373714"/>
    </source>
</evidence>
<feature type="compositionally biased region" description="Basic and acidic residues" evidence="1">
    <location>
        <begin position="176"/>
        <end position="186"/>
    </location>
</feature>
<feature type="region of interest" description="Disordered" evidence="1">
    <location>
        <begin position="170"/>
        <end position="192"/>
    </location>
</feature>
<keyword evidence="2" id="KW-1133">Transmembrane helix</keyword>
<dbReference type="Proteomes" id="UP001373714">
    <property type="component" value="Unassembled WGS sequence"/>
</dbReference>
<name>A0AAV9VAD6_9PEZI</name>
<protein>
    <submittedName>
        <fullName evidence="3">Uncharacterized protein</fullName>
    </submittedName>
</protein>
<keyword evidence="2" id="KW-0812">Transmembrane</keyword>
<evidence type="ECO:0000256" key="1">
    <source>
        <dbReference type="SAM" id="MobiDB-lite"/>
    </source>
</evidence>
<dbReference type="EMBL" id="JAVHNS010000004">
    <property type="protein sequence ID" value="KAK6358793.1"/>
    <property type="molecule type" value="Genomic_DNA"/>
</dbReference>
<sequence length="505" mass="55386">MSQMSRPHMAPEKIPEIHLVDHDDNNNADIETHGEQRSLLYRPIHGEIKYRHAEPHRKLVIVLVALLLTSVVATIGALKMRCGAGDHGVDGVRHVRGGTIHDIFRRIVVPSNWKDKSNNLSEVETTAKVTKRIVIPAGWKGNSDGENKNNGKLSERDTFELKRPQGWPAGKLPLKGIDKRGQDSWKKPKGWHPINSIDKRAIAKEWKNPKGWKGRIGSIGKRATWAKSGSSDIVGSTLSTAGSTAGAITNSLNTAINASITIPLYSYPGEGAKDWQPVFNALNSSSTTKFTIIININSGPGVGDPDANFQTGIKKLKSFPNAQVLGYVHQSYGKRPLAEVQADLLAYAEWRAPRIGISLDGIFFDESPSTAENAPYVAFVNLFAKTQRLSTTIQNAGTIPSKEYFASSQNTDITVVLEDSFNDYNTIASKYDDLAAKYGVSKSSFSFIIYQAPTDSQSIRNAVTKMTKQVGHVFLTDLTQDEAYTNISSDHFTAFIAAMVRAFSS</sequence>
<dbReference type="Pfam" id="PF12138">
    <property type="entry name" value="Spherulin4"/>
    <property type="match status" value="1"/>
</dbReference>
<evidence type="ECO:0000256" key="2">
    <source>
        <dbReference type="SAM" id="Phobius"/>
    </source>
</evidence>
<keyword evidence="4" id="KW-1185">Reference proteome</keyword>
<feature type="transmembrane region" description="Helical" evidence="2">
    <location>
        <begin position="59"/>
        <end position="78"/>
    </location>
</feature>
<comment type="caution">
    <text evidence="3">The sequence shown here is derived from an EMBL/GenBank/DDBJ whole genome shotgun (WGS) entry which is preliminary data.</text>
</comment>
<organism evidence="3 4">
    <name type="scientific">Orbilia blumenaviensis</name>
    <dbReference type="NCBI Taxonomy" id="1796055"/>
    <lineage>
        <taxon>Eukaryota</taxon>
        <taxon>Fungi</taxon>
        <taxon>Dikarya</taxon>
        <taxon>Ascomycota</taxon>
        <taxon>Pezizomycotina</taxon>
        <taxon>Orbiliomycetes</taxon>
        <taxon>Orbiliales</taxon>
        <taxon>Orbiliaceae</taxon>
        <taxon>Orbilia</taxon>
    </lineage>
</organism>